<evidence type="ECO:0008006" key="4">
    <source>
        <dbReference type="Google" id="ProtNLM"/>
    </source>
</evidence>
<dbReference type="OrthoDB" id="756650at2"/>
<feature type="transmembrane region" description="Helical" evidence="1">
    <location>
        <begin position="198"/>
        <end position="214"/>
    </location>
</feature>
<evidence type="ECO:0000313" key="3">
    <source>
        <dbReference type="Proteomes" id="UP000266005"/>
    </source>
</evidence>
<dbReference type="RefSeq" id="WP_119430187.1">
    <property type="nucleotide sequence ID" value="NZ_QWGE01000001.1"/>
</dbReference>
<dbReference type="Proteomes" id="UP000266005">
    <property type="component" value="Unassembled WGS sequence"/>
</dbReference>
<accession>A0A399SJI8</accession>
<dbReference type="EMBL" id="QWGE01000001">
    <property type="protein sequence ID" value="RIJ42302.1"/>
    <property type="molecule type" value="Genomic_DNA"/>
</dbReference>
<feature type="transmembrane region" description="Helical" evidence="1">
    <location>
        <begin position="243"/>
        <end position="264"/>
    </location>
</feature>
<comment type="caution">
    <text evidence="2">The sequence shown here is derived from an EMBL/GenBank/DDBJ whole genome shotgun (WGS) entry which is preliminary data.</text>
</comment>
<feature type="transmembrane region" description="Helical" evidence="1">
    <location>
        <begin position="137"/>
        <end position="161"/>
    </location>
</feature>
<feature type="transmembrane region" description="Helical" evidence="1">
    <location>
        <begin position="110"/>
        <end position="131"/>
    </location>
</feature>
<keyword evidence="1" id="KW-0472">Membrane</keyword>
<keyword evidence="1" id="KW-1133">Transmembrane helix</keyword>
<keyword evidence="1" id="KW-0812">Transmembrane</keyword>
<feature type="transmembrane region" description="Helical" evidence="1">
    <location>
        <begin position="78"/>
        <end position="98"/>
    </location>
</feature>
<gene>
    <name evidence="2" type="ORF">D1627_00025</name>
</gene>
<name>A0A399SJI8_9BACT</name>
<feature type="transmembrane region" description="Helical" evidence="1">
    <location>
        <begin position="219"/>
        <end position="237"/>
    </location>
</feature>
<evidence type="ECO:0000313" key="2">
    <source>
        <dbReference type="EMBL" id="RIJ42302.1"/>
    </source>
</evidence>
<protein>
    <recommendedName>
        <fullName evidence="4">O-antigen ligase domain-containing protein</fullName>
    </recommendedName>
</protein>
<feature type="transmembrane region" description="Helical" evidence="1">
    <location>
        <begin position="343"/>
        <end position="363"/>
    </location>
</feature>
<feature type="transmembrane region" description="Helical" evidence="1">
    <location>
        <begin position="53"/>
        <end position="72"/>
    </location>
</feature>
<keyword evidence="3" id="KW-1185">Reference proteome</keyword>
<evidence type="ECO:0000256" key="1">
    <source>
        <dbReference type="SAM" id="Phobius"/>
    </source>
</evidence>
<proteinExistence type="predicted"/>
<sequence>MNTATLQDTYPINQSLSVYQTRLLNFFWVGFLVYTLSFTLGTTGRVNIVLTEYCQVIGILIFMPSALAVIQFKLESNYLKVLYTFYCCWLLITVARGIPMDYGMIKKNLFDPYNGFYLYMTPLIILLPINLGHIRKVFLSVITLSIAYLLYNLLFIQNLIYIQGESSRTILEYFAKTLGLSSGFLLLTYTYHTKSVNILAFATIVSTLLLAIIGARRGLILISVIILAFTFIVYVYANRKQPGNLFVYATGMLIALASVTFLVLRNDSSLLSFTKERMDEDTRTGVELYFYDDMEDQDWLIGRGMNGLVAAPVSINDDHVQGMPGYRDGIETDYLKIILKGGIISLGLQLLIAVPAIFLGFFYSSNTLSKAAALWIILWMLSLYPTNVTTFTMNYILVWVSIGICYSTSLRQMPENSIQEFFRSK</sequence>
<reference evidence="3" key="1">
    <citation type="submission" date="2018-08" db="EMBL/GenBank/DDBJ databases">
        <title>Mucilaginibacter sp. MYSH2.</title>
        <authorList>
            <person name="Seo T."/>
        </authorList>
    </citation>
    <scope>NUCLEOTIDE SEQUENCE [LARGE SCALE GENOMIC DNA]</scope>
    <source>
        <strain evidence="3">KIRAN</strain>
    </source>
</reference>
<feature type="transmembrane region" description="Helical" evidence="1">
    <location>
        <begin position="173"/>
        <end position="192"/>
    </location>
</feature>
<dbReference type="AlphaFoldDB" id="A0A399SJI8"/>
<feature type="transmembrane region" description="Helical" evidence="1">
    <location>
        <begin position="23"/>
        <end position="41"/>
    </location>
</feature>
<organism evidence="2 3">
    <name type="scientific">Pontibacter oryzae</name>
    <dbReference type="NCBI Taxonomy" id="2304593"/>
    <lineage>
        <taxon>Bacteria</taxon>
        <taxon>Pseudomonadati</taxon>
        <taxon>Bacteroidota</taxon>
        <taxon>Cytophagia</taxon>
        <taxon>Cytophagales</taxon>
        <taxon>Hymenobacteraceae</taxon>
        <taxon>Pontibacter</taxon>
    </lineage>
</organism>